<evidence type="ECO:0000313" key="4">
    <source>
        <dbReference type="EMBL" id="PPK52883.1"/>
    </source>
</evidence>
<dbReference type="EMBL" id="PTIT01000030">
    <property type="protein sequence ID" value="PPK50258.1"/>
    <property type="molecule type" value="Genomic_DNA"/>
</dbReference>
<dbReference type="Proteomes" id="UP000239446">
    <property type="component" value="Unassembled WGS sequence"/>
</dbReference>
<dbReference type="Proteomes" id="UP000239648">
    <property type="component" value="Unassembled WGS sequence"/>
</dbReference>
<dbReference type="EMBL" id="PTIU01000031">
    <property type="protein sequence ID" value="PPK52883.1"/>
    <property type="molecule type" value="Genomic_DNA"/>
</dbReference>
<accession>A0A2S6G366</accession>
<proteinExistence type="predicted"/>
<comment type="caution">
    <text evidence="4">The sequence shown here is derived from an EMBL/GenBank/DDBJ whole genome shotgun (WGS) entry which is preliminary data.</text>
</comment>
<evidence type="ECO:0000256" key="2">
    <source>
        <dbReference type="SAM" id="Phobius"/>
    </source>
</evidence>
<evidence type="ECO:0000313" key="3">
    <source>
        <dbReference type="EMBL" id="PPK50258.1"/>
    </source>
</evidence>
<feature type="transmembrane region" description="Helical" evidence="2">
    <location>
        <begin position="56"/>
        <end position="76"/>
    </location>
</feature>
<keyword evidence="2" id="KW-0472">Membrane</keyword>
<evidence type="ECO:0000256" key="1">
    <source>
        <dbReference type="SAM" id="MobiDB-lite"/>
    </source>
</evidence>
<feature type="region of interest" description="Disordered" evidence="1">
    <location>
        <begin position="142"/>
        <end position="170"/>
    </location>
</feature>
<sequence length="170" mass="17980">MLDSEQVQGALRKAVAAVIGFLLAMVLLTALLLTGFFLLVQAAVLSLTPWLGETGALWLVGFVCLLLLALFFQRLVRPRAAPKRGKSTTGSSGSGIDALRELIRKNPWESVLMAFAVGIAEQGDARLKSLLLQGGTILMKNAETQAQGAPDASDGPEQESGVPPNPEETP</sequence>
<keyword evidence="2" id="KW-1133">Transmembrane helix</keyword>
<keyword evidence="6" id="KW-1185">Reference proteome</keyword>
<organism evidence="4 5">
    <name type="scientific">Marinobacter persicus</name>
    <dbReference type="NCBI Taxonomy" id="930118"/>
    <lineage>
        <taxon>Bacteria</taxon>
        <taxon>Pseudomonadati</taxon>
        <taxon>Pseudomonadota</taxon>
        <taxon>Gammaproteobacteria</taxon>
        <taxon>Pseudomonadales</taxon>
        <taxon>Marinobacteraceae</taxon>
        <taxon>Marinobacter</taxon>
    </lineage>
</organism>
<gene>
    <name evidence="4" type="ORF">B0H24_103130</name>
    <name evidence="3" type="ORF">BY455_13030</name>
</gene>
<evidence type="ECO:0000313" key="6">
    <source>
        <dbReference type="Proteomes" id="UP000239648"/>
    </source>
</evidence>
<reference evidence="4 5" key="2">
    <citation type="submission" date="2018-02" db="EMBL/GenBank/DDBJ databases">
        <title>Subsurface microbial communities from deep shales in Ohio and West Virginia, USA.</title>
        <authorList>
            <person name="Wrighton K."/>
        </authorList>
    </citation>
    <scope>NUCLEOTIDE SEQUENCE [LARGE SCALE GENOMIC DNA]</scope>
    <source>
        <strain evidence="4 5">UTICA-S1B9</strain>
    </source>
</reference>
<evidence type="ECO:0000313" key="5">
    <source>
        <dbReference type="Proteomes" id="UP000239446"/>
    </source>
</evidence>
<dbReference type="RefSeq" id="WP_181049712.1">
    <property type="nucleotide sequence ID" value="NZ_PTIT01000030.1"/>
</dbReference>
<evidence type="ECO:0008006" key="7">
    <source>
        <dbReference type="Google" id="ProtNLM"/>
    </source>
</evidence>
<keyword evidence="2" id="KW-0812">Transmembrane</keyword>
<reference evidence="3 6" key="1">
    <citation type="submission" date="2018-02" db="EMBL/GenBank/DDBJ databases">
        <title>Deep subsurface shale carbon reservoir microbial communities from Ohio and West Virginia, USA.</title>
        <authorList>
            <person name="Wrighton K."/>
        </authorList>
    </citation>
    <scope>NUCLEOTIDE SEQUENCE [LARGE SCALE GENOMIC DNA]</scope>
    <source>
        <strain evidence="3 6">UTICA-S1B6</strain>
    </source>
</reference>
<protein>
    <recommendedName>
        <fullName evidence="7">Holin-X, holin superfamily III</fullName>
    </recommendedName>
</protein>
<dbReference type="AlphaFoldDB" id="A0A2S6G366"/>
<name>A0A2S6G366_9GAMM</name>
<feature type="transmembrane region" description="Helical" evidence="2">
    <location>
        <begin position="21"/>
        <end position="44"/>
    </location>
</feature>